<dbReference type="EMBL" id="JAOYFB010000002">
    <property type="protein sequence ID" value="KAK4008513.1"/>
    <property type="molecule type" value="Genomic_DNA"/>
</dbReference>
<name>A0ABQ9Z6I1_9CRUS</name>
<gene>
    <name evidence="5" type="ORF">OUZ56_013649</name>
</gene>
<dbReference type="Proteomes" id="UP001234178">
    <property type="component" value="Unassembled WGS sequence"/>
</dbReference>
<dbReference type="Pfam" id="PF11952">
    <property type="entry name" value="XTBD"/>
    <property type="match status" value="1"/>
</dbReference>
<dbReference type="InterPro" id="IPR036867">
    <property type="entry name" value="R3H_dom_sf"/>
</dbReference>
<dbReference type="PANTHER" id="PTHR48430">
    <property type="entry name" value="PARTNER OF XRN-2 PROTEIN 1"/>
    <property type="match status" value="1"/>
</dbReference>
<protein>
    <recommendedName>
        <fullName evidence="7">NF-kappa-B-repressing factor</fullName>
    </recommendedName>
</protein>
<sequence>MKEDWNIDRYRNKFEPDEQWELKRKFIETHKHRFPKERVVCLAQVLVNMEFLGAKYPVETMKTVMELSKNIIEGFREKQKARLQRTFVEASDAASSKVKGFRHATTSKCQIEKNTAESNARYFMGAILSSNLKNISGNDNNELSERDTTQLNPPSAAYIENGNNVESSKKRKRKKETRATEKLSLKNAENYECTITQNDSQTYEEHEAFVQPASKKRTWEKDEDVGPRIPNFVIIMPDIQRKKITKHAKNKANSVPSYRIIIETSARLSSVDLKVKNFFFKQQGQWQSVLYIGGRKIVSSYHENEKMSQRGVYELAFPILEKTHYQMIITDTICISIDHFIALEEDIRQARTENSVRTTITKDVMEGKHLSTNSAFEVLSKEESIAAQPVNCAAAMKMMKKMGWSEGTGLGAKKQGIVEPIKSDVIVGRKGIGYDGSGGKNSFVKLIRRYLNNYMNSFSVHTIIFSNEFSTDQRKRIHLIAHKLKLHSSSIGREPNRQLTVRRSRRKRPLVELLNELIESQGEDPLFEKMYLIPPTE</sequence>
<evidence type="ECO:0000256" key="1">
    <source>
        <dbReference type="SAM" id="MobiDB-lite"/>
    </source>
</evidence>
<dbReference type="Pfam" id="PF01424">
    <property type="entry name" value="R3H"/>
    <property type="match status" value="1"/>
</dbReference>
<evidence type="ECO:0000259" key="4">
    <source>
        <dbReference type="PROSITE" id="PS51827"/>
    </source>
</evidence>
<feature type="region of interest" description="Disordered" evidence="1">
    <location>
        <begin position="138"/>
        <end position="179"/>
    </location>
</feature>
<evidence type="ECO:0000259" key="2">
    <source>
        <dbReference type="PROSITE" id="PS50174"/>
    </source>
</evidence>
<dbReference type="InterPro" id="IPR001374">
    <property type="entry name" value="R3H_dom"/>
</dbReference>
<dbReference type="InterPro" id="IPR021859">
    <property type="entry name" value="XTBD"/>
</dbReference>
<dbReference type="PROSITE" id="PS50174">
    <property type="entry name" value="G_PATCH"/>
    <property type="match status" value="1"/>
</dbReference>
<accession>A0ABQ9Z6I1</accession>
<dbReference type="SMART" id="SM00443">
    <property type="entry name" value="G_patch"/>
    <property type="match status" value="1"/>
</dbReference>
<dbReference type="Pfam" id="PF01585">
    <property type="entry name" value="G-patch"/>
    <property type="match status" value="1"/>
</dbReference>
<evidence type="ECO:0008006" key="7">
    <source>
        <dbReference type="Google" id="ProtNLM"/>
    </source>
</evidence>
<reference evidence="5 6" key="1">
    <citation type="journal article" date="2023" name="Nucleic Acids Res.">
        <title>The hologenome of Daphnia magna reveals possible DNA methylation and microbiome-mediated evolution of the host genome.</title>
        <authorList>
            <person name="Chaturvedi A."/>
            <person name="Li X."/>
            <person name="Dhandapani V."/>
            <person name="Marshall H."/>
            <person name="Kissane S."/>
            <person name="Cuenca-Cambronero M."/>
            <person name="Asole G."/>
            <person name="Calvet F."/>
            <person name="Ruiz-Romero M."/>
            <person name="Marangio P."/>
            <person name="Guigo R."/>
            <person name="Rago D."/>
            <person name="Mirbahai L."/>
            <person name="Eastwood N."/>
            <person name="Colbourne J.K."/>
            <person name="Zhou J."/>
            <person name="Mallon E."/>
            <person name="Orsini L."/>
        </authorList>
    </citation>
    <scope>NUCLEOTIDE SEQUENCE [LARGE SCALE GENOMIC DNA]</scope>
    <source>
        <strain evidence="5">LRV0_1</strain>
    </source>
</reference>
<feature type="domain" description="R3H" evidence="3">
    <location>
        <begin position="441"/>
        <end position="505"/>
    </location>
</feature>
<evidence type="ECO:0000313" key="6">
    <source>
        <dbReference type="Proteomes" id="UP001234178"/>
    </source>
</evidence>
<organism evidence="5 6">
    <name type="scientific">Daphnia magna</name>
    <dbReference type="NCBI Taxonomy" id="35525"/>
    <lineage>
        <taxon>Eukaryota</taxon>
        <taxon>Metazoa</taxon>
        <taxon>Ecdysozoa</taxon>
        <taxon>Arthropoda</taxon>
        <taxon>Crustacea</taxon>
        <taxon>Branchiopoda</taxon>
        <taxon>Diplostraca</taxon>
        <taxon>Cladocera</taxon>
        <taxon>Anomopoda</taxon>
        <taxon>Daphniidae</taxon>
        <taxon>Daphnia</taxon>
    </lineage>
</organism>
<dbReference type="InterPro" id="IPR000467">
    <property type="entry name" value="G_patch_dom"/>
</dbReference>
<keyword evidence="6" id="KW-1185">Reference proteome</keyword>
<feature type="domain" description="G-patch" evidence="2">
    <location>
        <begin position="391"/>
        <end position="437"/>
    </location>
</feature>
<dbReference type="PROSITE" id="PS51061">
    <property type="entry name" value="R3H"/>
    <property type="match status" value="1"/>
</dbReference>
<evidence type="ECO:0000259" key="3">
    <source>
        <dbReference type="PROSITE" id="PS51061"/>
    </source>
</evidence>
<dbReference type="Gene3D" id="3.30.1370.50">
    <property type="entry name" value="R3H-like domain"/>
    <property type="match status" value="1"/>
</dbReference>
<dbReference type="PANTHER" id="PTHR48430:SF1">
    <property type="entry name" value="PARTNER OF XRN-2 PROTEIN 1"/>
    <property type="match status" value="1"/>
</dbReference>
<dbReference type="SUPFAM" id="SSF82708">
    <property type="entry name" value="R3H domain"/>
    <property type="match status" value="1"/>
</dbReference>
<feature type="domain" description="XRN2-binding (XTBD)" evidence="4">
    <location>
        <begin position="7"/>
        <end position="91"/>
    </location>
</feature>
<proteinExistence type="predicted"/>
<dbReference type="PROSITE" id="PS51827">
    <property type="entry name" value="XTBD"/>
    <property type="match status" value="1"/>
</dbReference>
<comment type="caution">
    <text evidence="5">The sequence shown here is derived from an EMBL/GenBank/DDBJ whole genome shotgun (WGS) entry which is preliminary data.</text>
</comment>
<evidence type="ECO:0000313" key="5">
    <source>
        <dbReference type="EMBL" id="KAK4008513.1"/>
    </source>
</evidence>